<gene>
    <name evidence="2" type="ORF">GCM10007879_31470</name>
</gene>
<dbReference type="PRINTS" id="PR00069">
    <property type="entry name" value="ALDKETRDTASE"/>
</dbReference>
<keyword evidence="3" id="KW-1185">Reference proteome</keyword>
<name>A0ABQ5UUP2_9HYPH</name>
<dbReference type="InterPro" id="IPR023210">
    <property type="entry name" value="NADP_OxRdtase_dom"/>
</dbReference>
<accession>A0ABQ5UUP2</accession>
<dbReference type="Gene3D" id="3.20.20.100">
    <property type="entry name" value="NADP-dependent oxidoreductase domain"/>
    <property type="match status" value="1"/>
</dbReference>
<dbReference type="EMBL" id="BSNI01000002">
    <property type="protein sequence ID" value="GLQ18898.1"/>
    <property type="molecule type" value="Genomic_DNA"/>
</dbReference>
<sequence length="328" mass="35417">MNKPEIELWTGQTIPRLGFGCWAIGGPFWADAIPVGWGVVDDNESKAAIAAAIDAGIKFFDTADVYGAGHSEKILGEALKGHDDIFVATKFGNKFNEENKQITGKGADRAYIRKAVQASLRRLQREVIDLYQLHIDDLDGDEAIEAQAALEELVTEGLIRGYGWSSDHPDHSKQWIGGANYRAIQHDLNLFTPATETLDIINKNNLLSINRAPLAMGMLGGTYKINHSFGEDDVRASGEPWVNKMGAVSSAEDAQERLDGIREILTSGGRTVAQGALGWIWAHNSTAIPIPGFRTVAQAQENAGALEFGPLGVDAIAEIDALVKGEIA</sequence>
<evidence type="ECO:0000313" key="2">
    <source>
        <dbReference type="EMBL" id="GLQ18898.1"/>
    </source>
</evidence>
<dbReference type="RefSeq" id="WP_284366008.1">
    <property type="nucleotide sequence ID" value="NZ_BSNI01000002.1"/>
</dbReference>
<dbReference type="InterPro" id="IPR036812">
    <property type="entry name" value="NAD(P)_OxRdtase_dom_sf"/>
</dbReference>
<dbReference type="PANTHER" id="PTHR43312:SF1">
    <property type="entry name" value="NADP-DEPENDENT OXIDOREDUCTASE DOMAIN-CONTAINING PROTEIN"/>
    <property type="match status" value="1"/>
</dbReference>
<dbReference type="Pfam" id="PF00248">
    <property type="entry name" value="Aldo_ket_red"/>
    <property type="match status" value="1"/>
</dbReference>
<reference evidence="2" key="2">
    <citation type="submission" date="2023-01" db="EMBL/GenBank/DDBJ databases">
        <title>Draft genome sequence of Maritalea porphyrae strain NBRC 107169.</title>
        <authorList>
            <person name="Sun Q."/>
            <person name="Mori K."/>
        </authorList>
    </citation>
    <scope>NUCLEOTIDE SEQUENCE</scope>
    <source>
        <strain evidence="2">NBRC 107169</strain>
    </source>
</reference>
<dbReference type="SUPFAM" id="SSF51430">
    <property type="entry name" value="NAD(P)-linked oxidoreductase"/>
    <property type="match status" value="1"/>
</dbReference>
<evidence type="ECO:0000259" key="1">
    <source>
        <dbReference type="Pfam" id="PF00248"/>
    </source>
</evidence>
<evidence type="ECO:0000313" key="3">
    <source>
        <dbReference type="Proteomes" id="UP001161405"/>
    </source>
</evidence>
<dbReference type="InterPro" id="IPR020471">
    <property type="entry name" value="AKR"/>
</dbReference>
<reference evidence="2" key="1">
    <citation type="journal article" date="2014" name="Int. J. Syst. Evol. Microbiol.">
        <title>Complete genome of a new Firmicutes species belonging to the dominant human colonic microbiota ('Ruminococcus bicirculans') reveals two chromosomes and a selective capacity to utilize plant glucans.</title>
        <authorList>
            <consortium name="NISC Comparative Sequencing Program"/>
            <person name="Wegmann U."/>
            <person name="Louis P."/>
            <person name="Goesmann A."/>
            <person name="Henrissat B."/>
            <person name="Duncan S.H."/>
            <person name="Flint H.J."/>
        </authorList>
    </citation>
    <scope>NUCLEOTIDE SEQUENCE</scope>
    <source>
        <strain evidence="2">NBRC 107169</strain>
    </source>
</reference>
<comment type="caution">
    <text evidence="2">The sequence shown here is derived from an EMBL/GenBank/DDBJ whole genome shotgun (WGS) entry which is preliminary data.</text>
</comment>
<protein>
    <submittedName>
        <fullName evidence="2">Aldo/keto reductase</fullName>
    </submittedName>
</protein>
<dbReference type="Proteomes" id="UP001161405">
    <property type="component" value="Unassembled WGS sequence"/>
</dbReference>
<organism evidence="2 3">
    <name type="scientific">Maritalea porphyrae</name>
    <dbReference type="NCBI Taxonomy" id="880732"/>
    <lineage>
        <taxon>Bacteria</taxon>
        <taxon>Pseudomonadati</taxon>
        <taxon>Pseudomonadota</taxon>
        <taxon>Alphaproteobacteria</taxon>
        <taxon>Hyphomicrobiales</taxon>
        <taxon>Devosiaceae</taxon>
        <taxon>Maritalea</taxon>
    </lineage>
</organism>
<feature type="domain" description="NADP-dependent oxidoreductase" evidence="1">
    <location>
        <begin position="17"/>
        <end position="323"/>
    </location>
</feature>
<proteinExistence type="predicted"/>
<dbReference type="InterPro" id="IPR053135">
    <property type="entry name" value="AKR2_Oxidoreductase"/>
</dbReference>
<dbReference type="PANTHER" id="PTHR43312">
    <property type="entry name" value="D-THREO-ALDOSE 1-DEHYDROGENASE"/>
    <property type="match status" value="1"/>
</dbReference>
<dbReference type="CDD" id="cd19086">
    <property type="entry name" value="AKR_AKR11C1"/>
    <property type="match status" value="1"/>
</dbReference>